<gene>
    <name evidence="3" type="ORF">KQI42_12955</name>
</gene>
<dbReference type="Proteomes" id="UP000749471">
    <property type="component" value="Unassembled WGS sequence"/>
</dbReference>
<dbReference type="InterPro" id="IPR024498">
    <property type="entry name" value="DUF2786"/>
</dbReference>
<name>A0ABS6E7N7_9FIRM</name>
<keyword evidence="4" id="KW-1185">Reference proteome</keyword>
<evidence type="ECO:0000313" key="4">
    <source>
        <dbReference type="Proteomes" id="UP000749471"/>
    </source>
</evidence>
<organism evidence="3 4">
    <name type="scientific">Tissierella simiarum</name>
    <dbReference type="NCBI Taxonomy" id="2841534"/>
    <lineage>
        <taxon>Bacteria</taxon>
        <taxon>Bacillati</taxon>
        <taxon>Bacillota</taxon>
        <taxon>Tissierellia</taxon>
        <taxon>Tissierellales</taxon>
        <taxon>Tissierellaceae</taxon>
        <taxon>Tissierella</taxon>
    </lineage>
</organism>
<evidence type="ECO:0000259" key="1">
    <source>
        <dbReference type="Pfam" id="PF10979"/>
    </source>
</evidence>
<proteinExistence type="predicted"/>
<evidence type="ECO:0000313" key="3">
    <source>
        <dbReference type="EMBL" id="MBU5438929.1"/>
    </source>
</evidence>
<comment type="caution">
    <text evidence="3">The sequence shown here is derived from an EMBL/GenBank/DDBJ whole genome shotgun (WGS) entry which is preliminary data.</text>
</comment>
<feature type="domain" description="DUF7168" evidence="2">
    <location>
        <begin position="51"/>
        <end position="180"/>
    </location>
</feature>
<accession>A0ABS6E7N7</accession>
<feature type="domain" description="DUF2786" evidence="1">
    <location>
        <begin position="4"/>
        <end position="40"/>
    </location>
</feature>
<protein>
    <submittedName>
        <fullName evidence="3">DUF2786 domain-containing protein</fullName>
    </submittedName>
</protein>
<reference evidence="3 4" key="1">
    <citation type="submission" date="2021-06" db="EMBL/GenBank/DDBJ databases">
        <authorList>
            <person name="Sun Q."/>
            <person name="Li D."/>
        </authorList>
    </citation>
    <scope>NUCLEOTIDE SEQUENCE [LARGE SCALE GENOMIC DNA]</scope>
    <source>
        <strain evidence="3 4">MSJ-40</strain>
    </source>
</reference>
<sequence length="228" mass="26506">MENIILKIKKLLSLGESNNKNEAEVALLKAQELLVKHKLSLKEIEENETENLKVIKKKTNVTFRTGKWKGILAGLIADNFNCYCYYNTRYSHRIVFLGKEEDVSICELLLTYAIDTIESTCKRLAYKYSKNGYSVKGLTNDYALGFIDGLYKQFERQKRENQEWGIMLVKDKEVQEEYDNINFDRVINSDIKVQGFSELYVEGLEDGENFKINNRVEGKEEQQIPMSN</sequence>
<dbReference type="EMBL" id="JAHLPM010000011">
    <property type="protein sequence ID" value="MBU5438929.1"/>
    <property type="molecule type" value="Genomic_DNA"/>
</dbReference>
<dbReference type="RefSeq" id="WP_216520435.1">
    <property type="nucleotide sequence ID" value="NZ_JAHLPM010000011.1"/>
</dbReference>
<dbReference type="Pfam" id="PF10979">
    <property type="entry name" value="DUF2786"/>
    <property type="match status" value="1"/>
</dbReference>
<dbReference type="Pfam" id="PF23771">
    <property type="entry name" value="DUF7168"/>
    <property type="match status" value="1"/>
</dbReference>
<evidence type="ECO:0000259" key="2">
    <source>
        <dbReference type="Pfam" id="PF23771"/>
    </source>
</evidence>
<dbReference type="InterPro" id="IPR055592">
    <property type="entry name" value="DUF7168"/>
</dbReference>